<gene>
    <name evidence="6" type="ORF">H5410_018222</name>
</gene>
<evidence type="ECO:0000259" key="5">
    <source>
        <dbReference type="Pfam" id="PF03088"/>
    </source>
</evidence>
<reference evidence="6 7" key="1">
    <citation type="submission" date="2020-09" db="EMBL/GenBank/DDBJ databases">
        <title>De no assembly of potato wild relative species, Solanum commersonii.</title>
        <authorList>
            <person name="Cho K."/>
        </authorList>
    </citation>
    <scope>NUCLEOTIDE SEQUENCE [LARGE SCALE GENOMIC DNA]</scope>
    <source>
        <strain evidence="6">LZ3.2</strain>
        <tissue evidence="6">Leaf</tissue>
    </source>
</reference>
<evidence type="ECO:0000256" key="4">
    <source>
        <dbReference type="ARBA" id="ARBA00023180"/>
    </source>
</evidence>
<protein>
    <recommendedName>
        <fullName evidence="5">Strictosidine synthase conserved region domain-containing protein</fullName>
    </recommendedName>
</protein>
<dbReference type="AlphaFoldDB" id="A0A9J6A1B5"/>
<dbReference type="GO" id="GO:0012505">
    <property type="term" value="C:endomembrane system"/>
    <property type="evidence" value="ECO:0007669"/>
    <property type="project" value="TreeGrafter"/>
</dbReference>
<dbReference type="EMBL" id="JACXVP010000003">
    <property type="protein sequence ID" value="KAG5618398.1"/>
    <property type="molecule type" value="Genomic_DNA"/>
</dbReference>
<comment type="similarity">
    <text evidence="2">Belongs to the strictosidine synthase family.</text>
</comment>
<keyword evidence="7" id="KW-1185">Reference proteome</keyword>
<evidence type="ECO:0000313" key="7">
    <source>
        <dbReference type="Proteomes" id="UP000824120"/>
    </source>
</evidence>
<comment type="subcellular location">
    <subcellularLocation>
        <location evidence="1">Vacuole</location>
    </subcellularLocation>
</comment>
<dbReference type="Gene3D" id="2.120.10.30">
    <property type="entry name" value="TolB, C-terminal domain"/>
    <property type="match status" value="1"/>
</dbReference>
<dbReference type="PANTHER" id="PTHR10426">
    <property type="entry name" value="STRICTOSIDINE SYNTHASE-RELATED"/>
    <property type="match status" value="1"/>
</dbReference>
<evidence type="ECO:0000313" key="6">
    <source>
        <dbReference type="EMBL" id="KAG5618398.1"/>
    </source>
</evidence>
<dbReference type="GO" id="GO:0016787">
    <property type="term" value="F:hydrolase activity"/>
    <property type="evidence" value="ECO:0007669"/>
    <property type="project" value="TreeGrafter"/>
</dbReference>
<proteinExistence type="inferred from homology"/>
<comment type="caution">
    <text evidence="6">The sequence shown here is derived from an EMBL/GenBank/DDBJ whole genome shotgun (WGS) entry which is preliminary data.</text>
</comment>
<keyword evidence="4" id="KW-0325">Glycoprotein</keyword>
<evidence type="ECO:0000256" key="3">
    <source>
        <dbReference type="ARBA" id="ARBA00022554"/>
    </source>
</evidence>
<dbReference type="OrthoDB" id="5307922at2759"/>
<evidence type="ECO:0000256" key="1">
    <source>
        <dbReference type="ARBA" id="ARBA00004116"/>
    </source>
</evidence>
<dbReference type="Pfam" id="PF03088">
    <property type="entry name" value="Str_synth"/>
    <property type="match status" value="1"/>
</dbReference>
<keyword evidence="3" id="KW-0926">Vacuole</keyword>
<dbReference type="InterPro" id="IPR018119">
    <property type="entry name" value="Strictosidine_synth_cons-reg"/>
</dbReference>
<dbReference type="InterPro" id="IPR011042">
    <property type="entry name" value="6-blade_b-propeller_TolB-like"/>
</dbReference>
<organism evidence="6 7">
    <name type="scientific">Solanum commersonii</name>
    <name type="common">Commerson's wild potato</name>
    <name type="synonym">Commerson's nightshade</name>
    <dbReference type="NCBI Taxonomy" id="4109"/>
    <lineage>
        <taxon>Eukaryota</taxon>
        <taxon>Viridiplantae</taxon>
        <taxon>Streptophyta</taxon>
        <taxon>Embryophyta</taxon>
        <taxon>Tracheophyta</taxon>
        <taxon>Spermatophyta</taxon>
        <taxon>Magnoliopsida</taxon>
        <taxon>eudicotyledons</taxon>
        <taxon>Gunneridae</taxon>
        <taxon>Pentapetalae</taxon>
        <taxon>asterids</taxon>
        <taxon>lamiids</taxon>
        <taxon>Solanales</taxon>
        <taxon>Solanaceae</taxon>
        <taxon>Solanoideae</taxon>
        <taxon>Solaneae</taxon>
        <taxon>Solanum</taxon>
    </lineage>
</organism>
<dbReference type="Pfam" id="PF20067">
    <property type="entry name" value="SSL_N"/>
    <property type="match status" value="1"/>
</dbReference>
<name>A0A9J6A1B5_SOLCO</name>
<sequence length="332" mass="36241">METVSIRKTVLLIQIWIMLNVSPSVAWCRFPAFSKLQLPLQTIGPEASAFDRKGGGPYTGIADGRIVKYQGPRVGFTDFAVTSPNRTKAKCDGKNGPELQQICGRPFGLGFYYKTGDLYITDAFYGLVVVGPSGGIVTCVPSFQGKNFAFLDALDVDQSKGGVYFVDSGAIFLTGNRTKIVESGDTSGRLFKYDIATKQVTLLLSGLSGPVGVALSKDNSYVLITEYIAQRIRRFWLKGAKANSSDVFANVDGMPDNIKSTVLGDFWVAISNTKQPTTFSLGQRINRFGRVVETCNFTDQYKSPNGITEVQEYKGKLYVGSLDQNFVGVSRV</sequence>
<accession>A0A9J6A1B5</accession>
<dbReference type="SUPFAM" id="SSF63829">
    <property type="entry name" value="Calcium-dependent phosphotriesterase"/>
    <property type="match status" value="1"/>
</dbReference>
<dbReference type="PANTHER" id="PTHR10426:SF100">
    <property type="entry name" value="STRICTOSIDINE SYNTHASE CONSERVED REGION DOMAIN-CONTAINING PROTEIN"/>
    <property type="match status" value="1"/>
</dbReference>
<dbReference type="Proteomes" id="UP000824120">
    <property type="component" value="Chromosome 3"/>
</dbReference>
<evidence type="ECO:0000256" key="2">
    <source>
        <dbReference type="ARBA" id="ARBA00009191"/>
    </source>
</evidence>
<feature type="domain" description="Strictosidine synthase conserved region" evidence="5">
    <location>
        <begin position="152"/>
        <end position="239"/>
    </location>
</feature>
<dbReference type="GO" id="GO:0005773">
    <property type="term" value="C:vacuole"/>
    <property type="evidence" value="ECO:0007669"/>
    <property type="project" value="UniProtKB-SubCell"/>
</dbReference>